<comment type="subcellular location">
    <subcellularLocation>
        <location evidence="6">Nucleus</location>
        <location evidence="6">Nucleolus</location>
    </subcellularLocation>
    <subcellularLocation>
        <location evidence="6">Nucleus</location>
        <location evidence="6">Nucleoplasm</location>
    </subcellularLocation>
</comment>
<name>A0A122ICY5_PLABE</name>
<dbReference type="HAMAP" id="MF_03027">
    <property type="entry name" value="BOP1"/>
    <property type="match status" value="1"/>
</dbReference>
<gene>
    <name evidence="9" type="primary">BOP1</name>
    <name evidence="9" type="ORF">PBK173_000261600</name>
    <name evidence="10" type="ORF">PBNK65NY_000253600</name>
    <name evidence="11" type="ORF">PBSP11A_000253400</name>
</gene>
<comment type="similarity">
    <text evidence="6">Belongs to the WD repeat BOP1/ERB1 family.</text>
</comment>
<feature type="compositionally biased region" description="Basic and acidic residues" evidence="7">
    <location>
        <begin position="58"/>
        <end position="79"/>
    </location>
</feature>
<feature type="compositionally biased region" description="Basic residues" evidence="7">
    <location>
        <begin position="80"/>
        <end position="89"/>
    </location>
</feature>
<dbReference type="AlphaFoldDB" id="A0A122ICY5"/>
<evidence type="ECO:0000256" key="6">
    <source>
        <dbReference type="HAMAP-Rule" id="MF_03027"/>
    </source>
</evidence>
<evidence type="ECO:0000313" key="10">
    <source>
        <dbReference type="EMBL" id="SCL95359.1"/>
    </source>
</evidence>
<evidence type="ECO:0000256" key="1">
    <source>
        <dbReference type="ARBA" id="ARBA00022517"/>
    </source>
</evidence>
<organism evidence="9 12">
    <name type="scientific">Plasmodium berghei</name>
    <dbReference type="NCBI Taxonomy" id="5821"/>
    <lineage>
        <taxon>Eukaryota</taxon>
        <taxon>Sar</taxon>
        <taxon>Alveolata</taxon>
        <taxon>Apicomplexa</taxon>
        <taxon>Aconoidasida</taxon>
        <taxon>Haemosporida</taxon>
        <taxon>Plasmodiidae</taxon>
        <taxon>Plasmodium</taxon>
        <taxon>Plasmodium (Vinckeia)</taxon>
    </lineage>
</organism>
<dbReference type="SMART" id="SM01035">
    <property type="entry name" value="BOP1NT"/>
    <property type="match status" value="1"/>
</dbReference>
<dbReference type="InterPro" id="IPR028598">
    <property type="entry name" value="BOP1/Erb1"/>
</dbReference>
<evidence type="ECO:0000313" key="12">
    <source>
        <dbReference type="Proteomes" id="UP000069549"/>
    </source>
</evidence>
<evidence type="ECO:0000259" key="8">
    <source>
        <dbReference type="SMART" id="SM01035"/>
    </source>
</evidence>
<dbReference type="OrthoDB" id="5571054at2759"/>
<dbReference type="VEuPathDB" id="PlasmoDB:PBANKA_1036400"/>
<dbReference type="EMBL" id="LT160030">
    <property type="protein sequence ID" value="CXI56447.1"/>
    <property type="molecule type" value="Genomic_DNA"/>
</dbReference>
<accession>A0A122ICY5</accession>
<evidence type="ECO:0000313" key="14">
    <source>
        <dbReference type="Proteomes" id="UP000516480"/>
    </source>
</evidence>
<dbReference type="EMBL" id="LT608258">
    <property type="protein sequence ID" value="SCM16239.1"/>
    <property type="molecule type" value="Genomic_DNA"/>
</dbReference>
<dbReference type="SUPFAM" id="SSF50978">
    <property type="entry name" value="WD40 repeat-like"/>
    <property type="match status" value="1"/>
</dbReference>
<evidence type="ECO:0000313" key="9">
    <source>
        <dbReference type="EMBL" id="CXI56447.1"/>
    </source>
</evidence>
<evidence type="ECO:0000256" key="4">
    <source>
        <dbReference type="ARBA" id="ARBA00022737"/>
    </source>
</evidence>
<dbReference type="EMBL" id="LT608146">
    <property type="protein sequence ID" value="SCL95359.1"/>
    <property type="molecule type" value="Genomic_DNA"/>
</dbReference>
<feature type="compositionally biased region" description="Basic and acidic residues" evidence="7">
    <location>
        <begin position="1"/>
        <end position="22"/>
    </location>
</feature>
<keyword evidence="2 6" id="KW-0698">rRNA processing</keyword>
<evidence type="ECO:0000256" key="2">
    <source>
        <dbReference type="ARBA" id="ARBA00022552"/>
    </source>
</evidence>
<dbReference type="InterPro" id="IPR036322">
    <property type="entry name" value="WD40_repeat_dom_sf"/>
</dbReference>
<dbReference type="GO" id="GO:0000466">
    <property type="term" value="P:maturation of 5.8S rRNA from tricistronic rRNA transcript (SSU-rRNA, 5.8S rRNA, LSU-rRNA)"/>
    <property type="evidence" value="ECO:0007669"/>
    <property type="project" value="UniProtKB-UniRule"/>
</dbReference>
<keyword evidence="1 6" id="KW-0690">Ribosome biogenesis</keyword>
<dbReference type="GO" id="GO:0005654">
    <property type="term" value="C:nucleoplasm"/>
    <property type="evidence" value="ECO:0007669"/>
    <property type="project" value="UniProtKB-SubCell"/>
</dbReference>
<feature type="domain" description="BOP1 N-terminal" evidence="8">
    <location>
        <begin position="141"/>
        <end position="392"/>
    </location>
</feature>
<dbReference type="InterPro" id="IPR012953">
    <property type="entry name" value="BOP1_N_dom"/>
</dbReference>
<dbReference type="GO" id="GO:0030687">
    <property type="term" value="C:preribosome, large subunit precursor"/>
    <property type="evidence" value="ECO:0007669"/>
    <property type="project" value="UniProtKB-UniRule"/>
</dbReference>
<feature type="compositionally biased region" description="Basic and acidic residues" evidence="7">
    <location>
        <begin position="32"/>
        <end position="45"/>
    </location>
</feature>
<dbReference type="Proteomes" id="UP000516480">
    <property type="component" value="Chromosome 10"/>
</dbReference>
<evidence type="ECO:0000256" key="3">
    <source>
        <dbReference type="ARBA" id="ARBA00022574"/>
    </source>
</evidence>
<dbReference type="GO" id="GO:0000463">
    <property type="term" value="P:maturation of LSU-rRNA from tricistronic rRNA transcript (SSU-rRNA, 5.8S rRNA, LSU-rRNA)"/>
    <property type="evidence" value="ECO:0007669"/>
    <property type="project" value="UniProtKB-UniRule"/>
</dbReference>
<evidence type="ECO:0000256" key="7">
    <source>
        <dbReference type="SAM" id="MobiDB-lite"/>
    </source>
</evidence>
<feature type="region of interest" description="Disordered" evidence="7">
    <location>
        <begin position="543"/>
        <end position="590"/>
    </location>
</feature>
<dbReference type="PANTHER" id="PTHR17605">
    <property type="entry name" value="RIBOSOME BIOGENESIS PROTEIN BOP1 BLOCK OF PROLIFERATION 1 PROTEIN"/>
    <property type="match status" value="1"/>
</dbReference>
<dbReference type="InterPro" id="IPR015943">
    <property type="entry name" value="WD40/YVTN_repeat-like_dom_sf"/>
</dbReference>
<dbReference type="GO" id="GO:0070545">
    <property type="term" value="C:PeBoW complex"/>
    <property type="evidence" value="ECO:0007669"/>
    <property type="project" value="TreeGrafter"/>
</dbReference>
<feature type="region of interest" description="Disordered" evidence="7">
    <location>
        <begin position="1"/>
        <end position="98"/>
    </location>
</feature>
<evidence type="ECO:0000313" key="11">
    <source>
        <dbReference type="EMBL" id="SCM16239.1"/>
    </source>
</evidence>
<protein>
    <recommendedName>
        <fullName evidence="6">Ribosome biogenesis protein BOP1 homolog</fullName>
    </recommendedName>
</protein>
<dbReference type="PANTHER" id="PTHR17605:SF0">
    <property type="entry name" value="RIBOSOME BIOGENESIS PROTEIN BOP1"/>
    <property type="match status" value="1"/>
</dbReference>
<dbReference type="Pfam" id="PF08145">
    <property type="entry name" value="BOP1NT"/>
    <property type="match status" value="1"/>
</dbReference>
<keyword evidence="4" id="KW-0677">Repeat</keyword>
<evidence type="ECO:0000256" key="5">
    <source>
        <dbReference type="ARBA" id="ARBA00023242"/>
    </source>
</evidence>
<keyword evidence="5 6" id="KW-0539">Nucleus</keyword>
<keyword evidence="3" id="KW-0853">WD repeat</keyword>
<dbReference type="GO" id="GO:0043021">
    <property type="term" value="F:ribonucleoprotein complex binding"/>
    <property type="evidence" value="ECO:0007669"/>
    <property type="project" value="UniProtKB-UniRule"/>
</dbReference>
<dbReference type="Proteomes" id="UP000219860">
    <property type="component" value="Chromosome 10"/>
</dbReference>
<reference evidence="9 12" key="1">
    <citation type="submission" date="2016-02" db="EMBL/GenBank/DDBJ databases">
        <authorList>
            <consortium name="Pathogen Informatics"/>
        </authorList>
    </citation>
    <scope>NUCLEOTIDE SEQUENCE [LARGE SCALE GENOMIC DNA]</scope>
    <source>
        <strain evidence="9 12">K173</strain>
        <strain evidence="10 14">NK65 ny</strain>
        <strain evidence="11 13">SP11 Antwerpcl1</strain>
    </source>
</reference>
<dbReference type="OMA" id="MRPAKGE"/>
<sequence length="871" mass="103229">MKNQKNDENNKTKIQRNFEENNKNVNNENDWNAEKSAKVDFEKTNKHPMLNTVKKNKNKMETKKKDEKEDERRIKMNGKDKKKKKKKKGTNNDEATTKGNYNIISKKKKKKNHNIYINEEIDESDDEYNLNTIGNIDLKYYEDLDIIGYDIDGKKIEKTNENMIDDFIESKKDVDAWRKIKDKKNNRVVTLTDADLEIIRKIRENSVAKYIDESNYIYENDRDEYKLPSNFNVNKNNKVSKGEKKKVLKIMKYLMDKEKHPEKYTNKQNSNQEEMMLYDMWNNKIYDEYSNMNEINLPNILPGHKYSYNPPPELIYTASDEKHILKNNKDAFIPKNCEKITNIEYYKKTYYDLYQRCLDIYLCSRSVKSVLNIKKEDLLPKLPTTQSLKPYPQYPFIKYDINDKIKNEDNGHNYICLNENDHIFYVIKNNKLYLFDILTSYNIDVIDLEYYFNSVLPTDKNDKKINKNLMIKINKTYSLLAISWGNVIILIQYESYVPPPKSNTKDVEQIYYDKKRRKNDFVYGINKNDEHNENDTELSKDIDEFESDQDDDNKIFGDDWDDEDISDNGSGEDGGFGENDKNNESEENDNNLKKKKKIIDLSKNMIYCKTKELINSFNQNFKNTDEYISSSDLDAKWIKISPNDKKLKYCVAIKHEGLIRNFSWNKNGNYLSVTCLRKLGQYHHCYLHHIKSMRTIKLINKYKQKRGDIIQTMFFPRTPYFIAAFENSIIIYNLKPSSKKEKIFKKLRGVKNATSIDIHTNESYILVSDEKGNVFIYDLDLASSPYKMFHVQNCPLKKAEFHKEYNLFYSLGSNGVINLFYSKFFNDYITDPILVPIKEIKNEAKIVDLTWSEKKPWLFAHTESNFSVLYT</sequence>
<evidence type="ECO:0000313" key="13">
    <source>
        <dbReference type="Proteomes" id="UP000219860"/>
    </source>
</evidence>
<dbReference type="Proteomes" id="UP000069549">
    <property type="component" value="Chromosome 10"/>
</dbReference>
<comment type="function">
    <text evidence="6">Required for maturation of ribosomal RNAs and formation of the large ribosomal subunit.</text>
</comment>
<proteinExistence type="inferred from homology"/>
<dbReference type="Gene3D" id="2.130.10.10">
    <property type="entry name" value="YVTN repeat-like/Quinoprotein amine dehydrogenase"/>
    <property type="match status" value="1"/>
</dbReference>